<dbReference type="SUPFAM" id="SSF88946">
    <property type="entry name" value="Sigma2 domain of RNA polymerase sigma factors"/>
    <property type="match status" value="1"/>
</dbReference>
<dbReference type="Gene3D" id="1.10.1740.10">
    <property type="match status" value="1"/>
</dbReference>
<feature type="domain" description="RNA polymerase sigma factor 70 region 4 type 2" evidence="6">
    <location>
        <begin position="128"/>
        <end position="179"/>
    </location>
</feature>
<dbReference type="Pfam" id="PF04542">
    <property type="entry name" value="Sigma70_r2"/>
    <property type="match status" value="1"/>
</dbReference>
<comment type="caution">
    <text evidence="7">The sequence shown here is derived from an EMBL/GenBank/DDBJ whole genome shotgun (WGS) entry which is preliminary data.</text>
</comment>
<keyword evidence="2" id="KW-0805">Transcription regulation</keyword>
<gene>
    <name evidence="7" type="ORF">ACFSQ6_13050</name>
</gene>
<feature type="domain" description="RNA polymerase sigma-70 region 2" evidence="5">
    <location>
        <begin position="31"/>
        <end position="91"/>
    </location>
</feature>
<dbReference type="CDD" id="cd06171">
    <property type="entry name" value="Sigma70_r4"/>
    <property type="match status" value="1"/>
</dbReference>
<dbReference type="RefSeq" id="WP_066751497.1">
    <property type="nucleotide sequence ID" value="NZ_JBHUMB010000014.1"/>
</dbReference>
<protein>
    <submittedName>
        <fullName evidence="7">RNA polymerase sigma factor</fullName>
    </submittedName>
</protein>
<dbReference type="SUPFAM" id="SSF88659">
    <property type="entry name" value="Sigma3 and sigma4 domains of RNA polymerase sigma factors"/>
    <property type="match status" value="1"/>
</dbReference>
<keyword evidence="3" id="KW-0731">Sigma factor</keyword>
<dbReference type="InterPro" id="IPR013325">
    <property type="entry name" value="RNA_pol_sigma_r2"/>
</dbReference>
<reference evidence="8" key="1">
    <citation type="journal article" date="2019" name="Int. J. Syst. Evol. Microbiol.">
        <title>The Global Catalogue of Microorganisms (GCM) 10K type strain sequencing project: providing services to taxonomists for standard genome sequencing and annotation.</title>
        <authorList>
            <consortium name="The Broad Institute Genomics Platform"/>
            <consortium name="The Broad Institute Genome Sequencing Center for Infectious Disease"/>
            <person name="Wu L."/>
            <person name="Ma J."/>
        </authorList>
    </citation>
    <scope>NUCLEOTIDE SEQUENCE [LARGE SCALE GENOMIC DNA]</scope>
    <source>
        <strain evidence="8">KCTC 42247</strain>
    </source>
</reference>
<dbReference type="InterPro" id="IPR014327">
    <property type="entry name" value="RNA_pol_sigma70_bacteroid"/>
</dbReference>
<name>A0ABW5UEI7_9SPHI</name>
<dbReference type="Gene3D" id="1.10.10.10">
    <property type="entry name" value="Winged helix-like DNA-binding domain superfamily/Winged helix DNA-binding domain"/>
    <property type="match status" value="1"/>
</dbReference>
<proteinExistence type="inferred from homology"/>
<organism evidence="7 8">
    <name type="scientific">Sphingobacterium populi</name>
    <dbReference type="NCBI Taxonomy" id="1812824"/>
    <lineage>
        <taxon>Bacteria</taxon>
        <taxon>Pseudomonadati</taxon>
        <taxon>Bacteroidota</taxon>
        <taxon>Sphingobacteriia</taxon>
        <taxon>Sphingobacteriales</taxon>
        <taxon>Sphingobacteriaceae</taxon>
        <taxon>Sphingobacterium</taxon>
    </lineage>
</organism>
<evidence type="ECO:0000256" key="4">
    <source>
        <dbReference type="ARBA" id="ARBA00023163"/>
    </source>
</evidence>
<dbReference type="PANTHER" id="PTHR43133:SF46">
    <property type="entry name" value="RNA POLYMERASE SIGMA-70 FACTOR ECF SUBFAMILY"/>
    <property type="match status" value="1"/>
</dbReference>
<comment type="similarity">
    <text evidence="1">Belongs to the sigma-70 factor family. ECF subfamily.</text>
</comment>
<dbReference type="EMBL" id="JBHUMB010000014">
    <property type="protein sequence ID" value="MFD2744319.1"/>
    <property type="molecule type" value="Genomic_DNA"/>
</dbReference>
<evidence type="ECO:0000259" key="5">
    <source>
        <dbReference type="Pfam" id="PF04542"/>
    </source>
</evidence>
<evidence type="ECO:0000259" key="6">
    <source>
        <dbReference type="Pfam" id="PF08281"/>
    </source>
</evidence>
<dbReference type="NCBIfam" id="TIGR02937">
    <property type="entry name" value="sigma70-ECF"/>
    <property type="match status" value="1"/>
</dbReference>
<dbReference type="InterPro" id="IPR013249">
    <property type="entry name" value="RNA_pol_sigma70_r4_t2"/>
</dbReference>
<evidence type="ECO:0000256" key="3">
    <source>
        <dbReference type="ARBA" id="ARBA00023082"/>
    </source>
</evidence>
<dbReference type="InterPro" id="IPR036388">
    <property type="entry name" value="WH-like_DNA-bd_sf"/>
</dbReference>
<evidence type="ECO:0000256" key="1">
    <source>
        <dbReference type="ARBA" id="ARBA00010641"/>
    </source>
</evidence>
<evidence type="ECO:0000313" key="7">
    <source>
        <dbReference type="EMBL" id="MFD2744319.1"/>
    </source>
</evidence>
<accession>A0ABW5UEI7</accession>
<sequence length="192" mass="22388">MGENQVYSEYEDLALISLLATGDKNAFAEIFERYNTVLFGHVYNKLRNREEARDVVQEVFVKLWEKRESLNITTNFSGYLFTMARNSVFKLLEHKTVINNFADSYNQFRVLGESVTDHLARERQLAALIDKEIASLPPKMREIFELSRKQHLSHREIATMLNISELTVKDQVKKALRQLRKKIGACFILVIF</sequence>
<dbReference type="InterPro" id="IPR039425">
    <property type="entry name" value="RNA_pol_sigma-70-like"/>
</dbReference>
<keyword evidence="4" id="KW-0804">Transcription</keyword>
<dbReference type="InterPro" id="IPR007627">
    <property type="entry name" value="RNA_pol_sigma70_r2"/>
</dbReference>
<dbReference type="InterPro" id="IPR013324">
    <property type="entry name" value="RNA_pol_sigma_r3/r4-like"/>
</dbReference>
<dbReference type="Pfam" id="PF08281">
    <property type="entry name" value="Sigma70_r4_2"/>
    <property type="match status" value="1"/>
</dbReference>
<dbReference type="Proteomes" id="UP001597418">
    <property type="component" value="Unassembled WGS sequence"/>
</dbReference>
<dbReference type="PANTHER" id="PTHR43133">
    <property type="entry name" value="RNA POLYMERASE ECF-TYPE SIGMA FACTO"/>
    <property type="match status" value="1"/>
</dbReference>
<evidence type="ECO:0000256" key="2">
    <source>
        <dbReference type="ARBA" id="ARBA00023015"/>
    </source>
</evidence>
<evidence type="ECO:0000313" key="8">
    <source>
        <dbReference type="Proteomes" id="UP001597418"/>
    </source>
</evidence>
<dbReference type="NCBIfam" id="TIGR02985">
    <property type="entry name" value="Sig70_bacteroi1"/>
    <property type="match status" value="1"/>
</dbReference>
<keyword evidence="8" id="KW-1185">Reference proteome</keyword>
<dbReference type="InterPro" id="IPR014284">
    <property type="entry name" value="RNA_pol_sigma-70_dom"/>
</dbReference>